<keyword evidence="2" id="KW-0436">Ligase</keyword>
<dbReference type="Proteomes" id="UP001190700">
    <property type="component" value="Unassembled WGS sequence"/>
</dbReference>
<organism evidence="6 7">
    <name type="scientific">Cymbomonas tetramitiformis</name>
    <dbReference type="NCBI Taxonomy" id="36881"/>
    <lineage>
        <taxon>Eukaryota</taxon>
        <taxon>Viridiplantae</taxon>
        <taxon>Chlorophyta</taxon>
        <taxon>Pyramimonadophyceae</taxon>
        <taxon>Pyramimonadales</taxon>
        <taxon>Pyramimonadaceae</taxon>
        <taxon>Cymbomonas</taxon>
    </lineage>
</organism>
<dbReference type="GO" id="GO:0015631">
    <property type="term" value="F:tubulin binding"/>
    <property type="evidence" value="ECO:0007669"/>
    <property type="project" value="TreeGrafter"/>
</dbReference>
<proteinExistence type="inferred from homology"/>
<dbReference type="PROSITE" id="PS51221">
    <property type="entry name" value="TTL"/>
    <property type="match status" value="1"/>
</dbReference>
<evidence type="ECO:0000256" key="5">
    <source>
        <dbReference type="ARBA" id="ARBA00030445"/>
    </source>
</evidence>
<evidence type="ECO:0000313" key="7">
    <source>
        <dbReference type="Proteomes" id="UP001190700"/>
    </source>
</evidence>
<dbReference type="PANTHER" id="PTHR12241:SF39">
    <property type="entry name" value="TUBULIN POLYGLUTAMYLASE TTLL9-RELATED"/>
    <property type="match status" value="1"/>
</dbReference>
<keyword evidence="4" id="KW-0067">ATP-binding</keyword>
<comment type="caution">
    <text evidence="6">The sequence shown here is derived from an EMBL/GenBank/DDBJ whole genome shotgun (WGS) entry which is preliminary data.</text>
</comment>
<dbReference type="GO" id="GO:0070740">
    <property type="term" value="F:tubulin-glutamic acid ligase activity"/>
    <property type="evidence" value="ECO:0007669"/>
    <property type="project" value="TreeGrafter"/>
</dbReference>
<dbReference type="GO" id="GO:0005524">
    <property type="term" value="F:ATP binding"/>
    <property type="evidence" value="ECO:0007669"/>
    <property type="project" value="UniProtKB-KW"/>
</dbReference>
<evidence type="ECO:0000256" key="2">
    <source>
        <dbReference type="ARBA" id="ARBA00022598"/>
    </source>
</evidence>
<dbReference type="Pfam" id="PF03133">
    <property type="entry name" value="TTL"/>
    <property type="match status" value="1"/>
</dbReference>
<protein>
    <recommendedName>
        <fullName evidence="5">Tubulin--tyrosine ligase-like protein 9</fullName>
    </recommendedName>
</protein>
<evidence type="ECO:0000313" key="6">
    <source>
        <dbReference type="EMBL" id="KAK3268011.1"/>
    </source>
</evidence>
<sequence length="100" mass="11223">MSSCDLPASPPLFLAVYHLPGWGSSLERRILQHREGNGIERAVTPAAPQMESYIVQRYIENPYLIGGKKFDMRIYVAILSYSPLKVLEMYGDVLRVGALP</sequence>
<name>A0AAE0FZA4_9CHLO</name>
<keyword evidence="7" id="KW-1185">Reference proteome</keyword>
<dbReference type="PANTHER" id="PTHR12241">
    <property type="entry name" value="TUBULIN POLYGLUTAMYLASE"/>
    <property type="match status" value="1"/>
</dbReference>
<gene>
    <name evidence="6" type="ORF">CYMTET_23463</name>
</gene>
<dbReference type="Gene3D" id="3.30.470.20">
    <property type="entry name" value="ATP-grasp fold, B domain"/>
    <property type="match status" value="1"/>
</dbReference>
<dbReference type="GO" id="GO:0036064">
    <property type="term" value="C:ciliary basal body"/>
    <property type="evidence" value="ECO:0007669"/>
    <property type="project" value="TreeGrafter"/>
</dbReference>
<accession>A0AAE0FZA4</accession>
<dbReference type="GO" id="GO:0000226">
    <property type="term" value="P:microtubule cytoskeleton organization"/>
    <property type="evidence" value="ECO:0007669"/>
    <property type="project" value="TreeGrafter"/>
</dbReference>
<dbReference type="InterPro" id="IPR004344">
    <property type="entry name" value="TTL/TTLL_fam"/>
</dbReference>
<dbReference type="EMBL" id="LGRX02012067">
    <property type="protein sequence ID" value="KAK3268011.1"/>
    <property type="molecule type" value="Genomic_DNA"/>
</dbReference>
<dbReference type="AlphaFoldDB" id="A0AAE0FZA4"/>
<keyword evidence="3" id="KW-0547">Nucleotide-binding</keyword>
<evidence type="ECO:0000256" key="1">
    <source>
        <dbReference type="ARBA" id="ARBA00006820"/>
    </source>
</evidence>
<evidence type="ECO:0000256" key="3">
    <source>
        <dbReference type="ARBA" id="ARBA00022741"/>
    </source>
</evidence>
<comment type="similarity">
    <text evidence="1">Belongs to the tubulin--tyrosine ligase family.</text>
</comment>
<evidence type="ECO:0000256" key="4">
    <source>
        <dbReference type="ARBA" id="ARBA00022840"/>
    </source>
</evidence>
<reference evidence="6 7" key="1">
    <citation type="journal article" date="2015" name="Genome Biol. Evol.">
        <title>Comparative Genomics of a Bacterivorous Green Alga Reveals Evolutionary Causalities and Consequences of Phago-Mixotrophic Mode of Nutrition.</title>
        <authorList>
            <person name="Burns J.A."/>
            <person name="Paasch A."/>
            <person name="Narechania A."/>
            <person name="Kim E."/>
        </authorList>
    </citation>
    <scope>NUCLEOTIDE SEQUENCE [LARGE SCALE GENOMIC DNA]</scope>
    <source>
        <strain evidence="6 7">PLY_AMNH</strain>
    </source>
</reference>